<gene>
    <name evidence="1" type="ORF">WKW77_34570</name>
</gene>
<accession>A0ABU8VT37</accession>
<reference evidence="1 2" key="1">
    <citation type="submission" date="2024-03" db="EMBL/GenBank/DDBJ databases">
        <title>Novel species of the genus Variovorax.</title>
        <authorList>
            <person name="Liu Q."/>
            <person name="Xin Y.-H."/>
        </authorList>
    </citation>
    <scope>NUCLEOTIDE SEQUENCE [LARGE SCALE GENOMIC DNA]</scope>
    <source>
        <strain evidence="1 2">KACC 18899</strain>
    </source>
</reference>
<comment type="caution">
    <text evidence="1">The sequence shown here is derived from an EMBL/GenBank/DDBJ whole genome shotgun (WGS) entry which is preliminary data.</text>
</comment>
<evidence type="ECO:0000313" key="1">
    <source>
        <dbReference type="EMBL" id="MEJ8816215.1"/>
    </source>
</evidence>
<protein>
    <submittedName>
        <fullName evidence="1">Uncharacterized protein</fullName>
    </submittedName>
</protein>
<keyword evidence="2" id="KW-1185">Reference proteome</keyword>
<organism evidence="1 2">
    <name type="scientific">Variovorax ureilyticus</name>
    <dbReference type="NCBI Taxonomy" id="1836198"/>
    <lineage>
        <taxon>Bacteria</taxon>
        <taxon>Pseudomonadati</taxon>
        <taxon>Pseudomonadota</taxon>
        <taxon>Betaproteobacteria</taxon>
        <taxon>Burkholderiales</taxon>
        <taxon>Comamonadaceae</taxon>
        <taxon>Variovorax</taxon>
    </lineage>
</organism>
<dbReference type="RefSeq" id="WP_340361405.1">
    <property type="nucleotide sequence ID" value="NZ_JBBKZU010000036.1"/>
</dbReference>
<sequence length="68" mass="7154">MARPDGLPEFPAGPLRPGQWLGHLRPFTCLGASALLDFQHMGDPEGFRVAAPGAAAPLAREFAEALVS</sequence>
<dbReference type="EMBL" id="JBBKZU010000036">
    <property type="protein sequence ID" value="MEJ8816215.1"/>
    <property type="molecule type" value="Genomic_DNA"/>
</dbReference>
<proteinExistence type="predicted"/>
<dbReference type="Proteomes" id="UP001365846">
    <property type="component" value="Unassembled WGS sequence"/>
</dbReference>
<evidence type="ECO:0000313" key="2">
    <source>
        <dbReference type="Proteomes" id="UP001365846"/>
    </source>
</evidence>
<name>A0ABU8VT37_9BURK</name>